<dbReference type="Proteomes" id="UP000011758">
    <property type="component" value="Unassembled WGS sequence"/>
</dbReference>
<comment type="caution">
    <text evidence="2">The sequence shown here is derived from an EMBL/GenBank/DDBJ whole genome shotgun (WGS) entry which is preliminary data.</text>
</comment>
<proteinExistence type="predicted"/>
<dbReference type="AlphaFoldDB" id="M2Q1F8"/>
<name>M2Q1F8_9FIRM</name>
<dbReference type="eggNOG" id="COG3619">
    <property type="taxonomic scope" value="Bacteria"/>
</dbReference>
<dbReference type="PANTHER" id="PTHR37314:SF4">
    <property type="entry name" value="UPF0700 TRANSMEMBRANE PROTEIN YOAK"/>
    <property type="match status" value="1"/>
</dbReference>
<feature type="transmembrane region" description="Helical" evidence="1">
    <location>
        <begin position="55"/>
        <end position="75"/>
    </location>
</feature>
<keyword evidence="1" id="KW-0812">Transmembrane</keyword>
<dbReference type="RefSeq" id="WP_004803679.1">
    <property type="nucleotide sequence ID" value="NZ_AUGJ01000007.1"/>
</dbReference>
<evidence type="ECO:0000313" key="2">
    <source>
        <dbReference type="EMBL" id="EMD16106.1"/>
    </source>
</evidence>
<feature type="transmembrane region" description="Helical" evidence="1">
    <location>
        <begin position="198"/>
        <end position="216"/>
    </location>
</feature>
<keyword evidence="1" id="KW-0472">Membrane</keyword>
<dbReference type="PANTHER" id="PTHR37314">
    <property type="entry name" value="SLR0142 PROTEIN"/>
    <property type="match status" value="1"/>
</dbReference>
<organism evidence="2 3">
    <name type="scientific">Eggerthia catenaformis OT 569 = DSM 20559</name>
    <dbReference type="NCBI Taxonomy" id="999415"/>
    <lineage>
        <taxon>Bacteria</taxon>
        <taxon>Bacillati</taxon>
        <taxon>Bacillota</taxon>
        <taxon>Erysipelotrichia</taxon>
        <taxon>Erysipelotrichales</taxon>
        <taxon>Coprobacillaceae</taxon>
        <taxon>Eggerthia</taxon>
    </lineage>
</organism>
<feature type="transmembrane region" description="Helical" evidence="1">
    <location>
        <begin position="87"/>
        <end position="109"/>
    </location>
</feature>
<keyword evidence="3" id="KW-1185">Reference proteome</keyword>
<keyword evidence="1" id="KW-1133">Transmembrane helix</keyword>
<feature type="transmembrane region" description="Helical" evidence="1">
    <location>
        <begin position="12"/>
        <end position="35"/>
    </location>
</feature>
<reference evidence="2 3" key="1">
    <citation type="submission" date="2013-02" db="EMBL/GenBank/DDBJ databases">
        <title>The Genome Sequence of Lactobacillus catenaformis F0143.</title>
        <authorList>
            <consortium name="The Broad Institute Genome Sequencing Platform"/>
            <person name="Earl A."/>
            <person name="Ward D."/>
            <person name="Feldgarden M."/>
            <person name="Gevers D."/>
            <person name="Izard J."/>
            <person name="Blanton J.M."/>
            <person name="Mathney J."/>
            <person name="Dewhirst F.E."/>
            <person name="Young S.K."/>
            <person name="Zeng Q."/>
            <person name="Gargeya S."/>
            <person name="Fitzgerald M."/>
            <person name="Haas B."/>
            <person name="Abouelleil A."/>
            <person name="Alvarado L."/>
            <person name="Arachchi H.M."/>
            <person name="Berlin A."/>
            <person name="Chapman S.B."/>
            <person name="Gearin G."/>
            <person name="Goldberg J."/>
            <person name="Griggs A."/>
            <person name="Gujja S."/>
            <person name="Hansen M."/>
            <person name="Heiman D."/>
            <person name="Howarth C."/>
            <person name="Larimer J."/>
            <person name="Lui A."/>
            <person name="MacDonald P.J.P."/>
            <person name="McCowen C."/>
            <person name="Montmayeur A."/>
            <person name="Murphy C."/>
            <person name="Neiman D."/>
            <person name="Pearson M."/>
            <person name="Priest M."/>
            <person name="Roberts A."/>
            <person name="Saif S."/>
            <person name="Shea T."/>
            <person name="Sisk P."/>
            <person name="Stolte C."/>
            <person name="Sykes S."/>
            <person name="Wortman J."/>
            <person name="Nusbaum C."/>
            <person name="Birren B."/>
        </authorList>
    </citation>
    <scope>NUCLEOTIDE SEQUENCE [LARGE SCALE GENOMIC DNA]</scope>
    <source>
        <strain evidence="2 3">OT 569</strain>
    </source>
</reference>
<accession>M2Q1F8</accession>
<sequence>MEDYLECEKYHVFLLLIFVAGFYGAYTLTVRGHVFSNAQTANLVLFGIAIADNNFSKAASIFSSMTAYFIGTMLSEHLAWLFHKIHFLRWDTLLIGIDIIIITILGLLPSYTSDIIYTSSIGFMCAMQFNTFRQSEGIPMSTTFVTNHVRQTGSYFVRWLRKREEKTYLIRFLKHLGMIITFITGVIVSTILGHLFKSSAILFANIILIILFIDLLRADLIKEKDRHYQIPQGH</sequence>
<dbReference type="InterPro" id="IPR010699">
    <property type="entry name" value="DUF1275"/>
</dbReference>
<evidence type="ECO:0000256" key="1">
    <source>
        <dbReference type="SAM" id="Phobius"/>
    </source>
</evidence>
<dbReference type="EMBL" id="AGEJ01000024">
    <property type="protein sequence ID" value="EMD16106.1"/>
    <property type="molecule type" value="Genomic_DNA"/>
</dbReference>
<feature type="transmembrane region" description="Helical" evidence="1">
    <location>
        <begin position="168"/>
        <end position="192"/>
    </location>
</feature>
<gene>
    <name evidence="2" type="ORF">HMPREF9943_01509</name>
</gene>
<dbReference type="Pfam" id="PF06912">
    <property type="entry name" value="DUF1275"/>
    <property type="match status" value="1"/>
</dbReference>
<dbReference type="BioCyc" id="ECAT999415-HMP:GTTI-1564-MONOMER"/>
<dbReference type="STRING" id="999415.HMPREF9943_01509"/>
<protein>
    <recommendedName>
        <fullName evidence="4">DUF1275 domain-containing protein</fullName>
    </recommendedName>
</protein>
<evidence type="ECO:0000313" key="3">
    <source>
        <dbReference type="Proteomes" id="UP000011758"/>
    </source>
</evidence>
<evidence type="ECO:0008006" key="4">
    <source>
        <dbReference type="Google" id="ProtNLM"/>
    </source>
</evidence>